<keyword evidence="3" id="KW-1185">Reference proteome</keyword>
<gene>
    <name evidence="2" type="ORF">O9G_004076</name>
</gene>
<dbReference type="InterPro" id="IPR044037">
    <property type="entry name" value="FANCL_d3"/>
</dbReference>
<dbReference type="EMBL" id="KE560887">
    <property type="protein sequence ID" value="EPZ35058.1"/>
    <property type="molecule type" value="Genomic_DNA"/>
</dbReference>
<sequence>MTQVYLCPLNWKRSKFAGYIQFQNNFHIVQAENTGLNVTFDPPVELSANEIIKILKKNDDLEKGLLNLCRRLMLNEQPSPPTSTDKRSDVEEISLLEFMTKAFPGLNSTIIENKQHNIIRILKNFGSHEFELDVKVARNELKILDFDIKSPLNLDLKNSSSLKDIIEQFLYKTESIKPLCEAINKIRKELGLENHNASNTLEFILEKNIVLQIELNPLNVNGIPKIAFSGAGRRVKELRKKLNQNVLKW</sequence>
<proteinExistence type="predicted"/>
<dbReference type="AlphaFoldDB" id="A0A075B2M8"/>
<dbReference type="Pfam" id="PF18891">
    <property type="entry name" value="FANCL_d3"/>
    <property type="match status" value="1"/>
</dbReference>
<accession>A0A075B2M8</accession>
<evidence type="ECO:0000313" key="2">
    <source>
        <dbReference type="EMBL" id="EPZ35058.1"/>
    </source>
</evidence>
<feature type="domain" description="FANCL UBC-like" evidence="1">
    <location>
        <begin position="196"/>
        <end position="249"/>
    </location>
</feature>
<dbReference type="Proteomes" id="UP000030755">
    <property type="component" value="Unassembled WGS sequence"/>
</dbReference>
<protein>
    <recommendedName>
        <fullName evidence="1">FANCL UBC-like domain-containing protein</fullName>
    </recommendedName>
</protein>
<evidence type="ECO:0000259" key="1">
    <source>
        <dbReference type="Pfam" id="PF18891"/>
    </source>
</evidence>
<dbReference type="Gene3D" id="3.10.110.20">
    <property type="entry name" value="RWD domain-like"/>
    <property type="match status" value="1"/>
</dbReference>
<dbReference type="InterPro" id="IPR043003">
    <property type="entry name" value="FANCL_d3_sf"/>
</dbReference>
<evidence type="ECO:0000313" key="3">
    <source>
        <dbReference type="Proteomes" id="UP000030755"/>
    </source>
</evidence>
<dbReference type="HOGENOM" id="CLU_1116277_0_0_1"/>
<name>A0A075B2M8_ROZAC</name>
<organism evidence="2 3">
    <name type="scientific">Rozella allomycis (strain CSF55)</name>
    <dbReference type="NCBI Taxonomy" id="988480"/>
    <lineage>
        <taxon>Eukaryota</taxon>
        <taxon>Fungi</taxon>
        <taxon>Fungi incertae sedis</taxon>
        <taxon>Cryptomycota</taxon>
        <taxon>Cryptomycota incertae sedis</taxon>
        <taxon>Rozella</taxon>
    </lineage>
</organism>
<reference evidence="2 3" key="1">
    <citation type="journal article" date="2013" name="Curr. Biol.">
        <title>Shared signatures of parasitism and phylogenomics unite Cryptomycota and microsporidia.</title>
        <authorList>
            <person name="James T.Y."/>
            <person name="Pelin A."/>
            <person name="Bonen L."/>
            <person name="Ahrendt S."/>
            <person name="Sain D."/>
            <person name="Corradi N."/>
            <person name="Stajich J.E."/>
        </authorList>
    </citation>
    <scope>NUCLEOTIDE SEQUENCE [LARGE SCALE GENOMIC DNA]</scope>
    <source>
        <strain evidence="2 3">CSF55</strain>
    </source>
</reference>